<reference evidence="1 2" key="2">
    <citation type="submission" date="2007-08" db="EMBL/GenBank/DDBJ databases">
        <authorList>
            <person name="Fulton L."/>
            <person name="Clifton S."/>
            <person name="Fulton B."/>
            <person name="Xu J."/>
            <person name="Minx P."/>
            <person name="Pepin K.H."/>
            <person name="Johnson M."/>
            <person name="Thiruvilangam P."/>
            <person name="Bhonagiri V."/>
            <person name="Nash W.E."/>
            <person name="Wang C."/>
            <person name="Mardis E.R."/>
            <person name="Wilson R.K."/>
        </authorList>
    </citation>
    <scope>NUCLEOTIDE SEQUENCE [LARGE SCALE GENOMIC DNA]</scope>
    <source>
        <strain evidence="1 2">DSM 753</strain>
    </source>
</reference>
<evidence type="ECO:0000313" key="1">
    <source>
        <dbReference type="EMBL" id="EDO62851.1"/>
    </source>
</evidence>
<comment type="caution">
    <text evidence="1">The sequence shown here is derived from an EMBL/GenBank/DDBJ whole genome shotgun (WGS) entry which is preliminary data.</text>
</comment>
<sequence length="74" mass="7826">MILHVSLLLKLSCNSNPGPTSLAAHCSISKWKAPGHGRCLANFTRHPHHSSQPGGCAVFGEIKNGLGFSQSPHV</sequence>
<organism evidence="1 2">
    <name type="scientific">[Clostridium] leptum DSM 753</name>
    <dbReference type="NCBI Taxonomy" id="428125"/>
    <lineage>
        <taxon>Bacteria</taxon>
        <taxon>Bacillati</taxon>
        <taxon>Bacillota</taxon>
        <taxon>Clostridia</taxon>
        <taxon>Eubacteriales</taxon>
        <taxon>Oscillospiraceae</taxon>
        <taxon>Oscillospiraceae incertae sedis</taxon>
    </lineage>
</organism>
<reference evidence="1 2" key="1">
    <citation type="submission" date="2007-08" db="EMBL/GenBank/DDBJ databases">
        <title>Draft genome sequence of Clostridium leptum (DSM 753).</title>
        <authorList>
            <person name="Sudarsanam P."/>
            <person name="Ley R."/>
            <person name="Guruge J."/>
            <person name="Turnbaugh P.J."/>
            <person name="Mahowald M."/>
            <person name="Liep D."/>
            <person name="Gordon J."/>
        </authorList>
    </citation>
    <scope>NUCLEOTIDE SEQUENCE [LARGE SCALE GENOMIC DNA]</scope>
    <source>
        <strain evidence="1 2">DSM 753</strain>
    </source>
</reference>
<name>A7VPG5_9FIRM</name>
<protein>
    <submittedName>
        <fullName evidence="1">Uncharacterized protein</fullName>
    </submittedName>
</protein>
<accession>A7VPG5</accession>
<dbReference type="Proteomes" id="UP000003490">
    <property type="component" value="Unassembled WGS sequence"/>
</dbReference>
<evidence type="ECO:0000313" key="2">
    <source>
        <dbReference type="Proteomes" id="UP000003490"/>
    </source>
</evidence>
<dbReference type="EMBL" id="ABCB02000012">
    <property type="protein sequence ID" value="EDO62851.1"/>
    <property type="molecule type" value="Genomic_DNA"/>
</dbReference>
<dbReference type="HOGENOM" id="CLU_2681187_0_0_9"/>
<gene>
    <name evidence="1" type="ORF">CLOLEP_00440</name>
</gene>
<dbReference type="AlphaFoldDB" id="A7VPG5"/>
<proteinExistence type="predicted"/>